<accession>A0A0C3FAS8</accession>
<gene>
    <name evidence="1" type="ORF">PILCRDRAFT_8436</name>
</gene>
<dbReference type="AlphaFoldDB" id="A0A0C3FAS8"/>
<dbReference type="EMBL" id="KN832997">
    <property type="protein sequence ID" value="KIM81755.1"/>
    <property type="molecule type" value="Genomic_DNA"/>
</dbReference>
<dbReference type="OrthoDB" id="10582985at2759"/>
<reference evidence="2" key="2">
    <citation type="submission" date="2015-01" db="EMBL/GenBank/DDBJ databases">
        <title>Evolutionary Origins and Diversification of the Mycorrhizal Mutualists.</title>
        <authorList>
            <consortium name="DOE Joint Genome Institute"/>
            <consortium name="Mycorrhizal Genomics Consortium"/>
            <person name="Kohler A."/>
            <person name="Kuo A."/>
            <person name="Nagy L.G."/>
            <person name="Floudas D."/>
            <person name="Copeland A."/>
            <person name="Barry K.W."/>
            <person name="Cichocki N."/>
            <person name="Veneault-Fourrey C."/>
            <person name="LaButti K."/>
            <person name="Lindquist E.A."/>
            <person name="Lipzen A."/>
            <person name="Lundell T."/>
            <person name="Morin E."/>
            <person name="Murat C."/>
            <person name="Riley R."/>
            <person name="Ohm R."/>
            <person name="Sun H."/>
            <person name="Tunlid A."/>
            <person name="Henrissat B."/>
            <person name="Grigoriev I.V."/>
            <person name="Hibbett D.S."/>
            <person name="Martin F."/>
        </authorList>
    </citation>
    <scope>NUCLEOTIDE SEQUENCE [LARGE SCALE GENOMIC DNA]</scope>
    <source>
        <strain evidence="2">F 1598</strain>
    </source>
</reference>
<evidence type="ECO:0000313" key="1">
    <source>
        <dbReference type="EMBL" id="KIM81755.1"/>
    </source>
</evidence>
<protein>
    <submittedName>
        <fullName evidence="1">Uncharacterized protein</fullName>
    </submittedName>
</protein>
<keyword evidence="2" id="KW-1185">Reference proteome</keyword>
<proteinExistence type="predicted"/>
<reference evidence="1 2" key="1">
    <citation type="submission" date="2014-04" db="EMBL/GenBank/DDBJ databases">
        <authorList>
            <consortium name="DOE Joint Genome Institute"/>
            <person name="Kuo A."/>
            <person name="Tarkka M."/>
            <person name="Buscot F."/>
            <person name="Kohler A."/>
            <person name="Nagy L.G."/>
            <person name="Floudas D."/>
            <person name="Copeland A."/>
            <person name="Barry K.W."/>
            <person name="Cichocki N."/>
            <person name="Veneault-Fourrey C."/>
            <person name="LaButti K."/>
            <person name="Lindquist E.A."/>
            <person name="Lipzen A."/>
            <person name="Lundell T."/>
            <person name="Morin E."/>
            <person name="Murat C."/>
            <person name="Sun H."/>
            <person name="Tunlid A."/>
            <person name="Henrissat B."/>
            <person name="Grigoriev I.V."/>
            <person name="Hibbett D.S."/>
            <person name="Martin F."/>
            <person name="Nordberg H.P."/>
            <person name="Cantor M.N."/>
            <person name="Hua S.X."/>
        </authorList>
    </citation>
    <scope>NUCLEOTIDE SEQUENCE [LARGE SCALE GENOMIC DNA]</scope>
    <source>
        <strain evidence="1 2">F 1598</strain>
    </source>
</reference>
<name>A0A0C3FAS8_PILCF</name>
<organism evidence="1 2">
    <name type="scientific">Piloderma croceum (strain F 1598)</name>
    <dbReference type="NCBI Taxonomy" id="765440"/>
    <lineage>
        <taxon>Eukaryota</taxon>
        <taxon>Fungi</taxon>
        <taxon>Dikarya</taxon>
        <taxon>Basidiomycota</taxon>
        <taxon>Agaricomycotina</taxon>
        <taxon>Agaricomycetes</taxon>
        <taxon>Agaricomycetidae</taxon>
        <taxon>Atheliales</taxon>
        <taxon>Atheliaceae</taxon>
        <taxon>Piloderma</taxon>
    </lineage>
</organism>
<evidence type="ECO:0000313" key="2">
    <source>
        <dbReference type="Proteomes" id="UP000054166"/>
    </source>
</evidence>
<dbReference type="Proteomes" id="UP000054166">
    <property type="component" value="Unassembled WGS sequence"/>
</dbReference>
<sequence>MCRVGEFNLSHTSLTSAAALSALRELPTTNPALHHTFSLGKTNQTTIDDEPAFPDDDGGINDGCDIPVNVVQSVVMSEGIMTKNRFALDGEGSIVRTGIAEDVEEIIELEELDVVQSTELGCGRRAKTGSRKYGADWEEH</sequence>
<dbReference type="InParanoid" id="A0A0C3FAS8"/>
<dbReference type="HOGENOM" id="CLU_2004763_0_0_1"/>